<feature type="binding site" evidence="14">
    <location>
        <position position="255"/>
    </location>
    <ligand>
        <name>ATP</name>
        <dbReference type="ChEBI" id="CHEBI:30616"/>
    </ligand>
</feature>
<dbReference type="PROSITE" id="PS00333">
    <property type="entry name" value="DNA_LIGASE_A2"/>
    <property type="match status" value="1"/>
</dbReference>
<keyword evidence="12 14" id="KW-0131">Cell cycle</keyword>
<dbReference type="CDD" id="cd07969">
    <property type="entry name" value="OBF_DNA_ligase_I"/>
    <property type="match status" value="1"/>
</dbReference>
<evidence type="ECO:0000256" key="11">
    <source>
        <dbReference type="ARBA" id="ARBA00023204"/>
    </source>
</evidence>
<dbReference type="InterPro" id="IPR036599">
    <property type="entry name" value="DNA_ligase_N_sf"/>
</dbReference>
<evidence type="ECO:0000256" key="4">
    <source>
        <dbReference type="ARBA" id="ARBA00022705"/>
    </source>
</evidence>
<evidence type="ECO:0000256" key="9">
    <source>
        <dbReference type="ARBA" id="ARBA00022842"/>
    </source>
</evidence>
<name>H5SFF7_9BACT</name>
<dbReference type="Gene3D" id="1.10.3260.10">
    <property type="entry name" value="DNA ligase, ATP-dependent, N-terminal domain"/>
    <property type="match status" value="1"/>
</dbReference>
<dbReference type="GO" id="GO:0006281">
    <property type="term" value="P:DNA repair"/>
    <property type="evidence" value="ECO:0007669"/>
    <property type="project" value="UniProtKB-UniRule"/>
</dbReference>
<keyword evidence="2 14" id="KW-0436">Ligase</keyword>
<dbReference type="FunFam" id="3.30.470.30:FF:000012">
    <property type="entry name" value="Probable DNA ligase"/>
    <property type="match status" value="1"/>
</dbReference>
<evidence type="ECO:0000256" key="1">
    <source>
        <dbReference type="ARBA" id="ARBA00007572"/>
    </source>
</evidence>
<dbReference type="InterPro" id="IPR012340">
    <property type="entry name" value="NA-bd_OB-fold"/>
</dbReference>
<evidence type="ECO:0000256" key="12">
    <source>
        <dbReference type="ARBA" id="ARBA00023306"/>
    </source>
</evidence>
<keyword evidence="10 14" id="KW-0233">DNA recombination</keyword>
<dbReference type="GO" id="GO:0046872">
    <property type="term" value="F:metal ion binding"/>
    <property type="evidence" value="ECO:0007669"/>
    <property type="project" value="UniProtKB-KW"/>
</dbReference>
<dbReference type="NCBIfam" id="TIGR00574">
    <property type="entry name" value="dnl1"/>
    <property type="match status" value="1"/>
</dbReference>
<protein>
    <recommendedName>
        <fullName evidence="14">Probable DNA ligase</fullName>
        <ecNumber evidence="14">6.5.1.1</ecNumber>
    </recommendedName>
    <alternativeName>
        <fullName evidence="14">Polydeoxyribonucleotide synthase [ATP]</fullName>
    </alternativeName>
</protein>
<keyword evidence="6 14" id="KW-0547">Nucleotide-binding</keyword>
<evidence type="ECO:0000313" key="17">
    <source>
        <dbReference type="EMBL" id="BAL54893.1"/>
    </source>
</evidence>
<keyword evidence="8 14" id="KW-0067">ATP-binding</keyword>
<dbReference type="InterPro" id="IPR012308">
    <property type="entry name" value="DNA_ligase_ATP-dep_N"/>
</dbReference>
<proteinExistence type="inferred from homology"/>
<evidence type="ECO:0000256" key="6">
    <source>
        <dbReference type="ARBA" id="ARBA00022741"/>
    </source>
</evidence>
<dbReference type="Pfam" id="PF04679">
    <property type="entry name" value="DNA_ligase_A_C"/>
    <property type="match status" value="1"/>
</dbReference>
<evidence type="ECO:0000256" key="13">
    <source>
        <dbReference type="ARBA" id="ARBA00034003"/>
    </source>
</evidence>
<keyword evidence="9 14" id="KW-0460">Magnesium</keyword>
<dbReference type="InterPro" id="IPR050191">
    <property type="entry name" value="ATP-dep_DNA_ligase"/>
</dbReference>
<dbReference type="PROSITE" id="PS50160">
    <property type="entry name" value="DNA_LIGASE_A3"/>
    <property type="match status" value="1"/>
</dbReference>
<keyword evidence="4 14" id="KW-0235">DNA replication</keyword>
<feature type="binding site" evidence="14">
    <location>
        <position position="248"/>
    </location>
    <ligand>
        <name>ATP</name>
        <dbReference type="ChEBI" id="CHEBI:30616"/>
    </ligand>
</feature>
<comment type="function">
    <text evidence="14">DNA ligase that seals nicks in double-stranded DNA during DNA replication, DNA recombination and DNA repair.</text>
</comment>
<dbReference type="GO" id="GO:0006310">
    <property type="term" value="P:DNA recombination"/>
    <property type="evidence" value="ECO:0007669"/>
    <property type="project" value="UniProtKB-UniRule"/>
</dbReference>
<evidence type="ECO:0000256" key="14">
    <source>
        <dbReference type="HAMAP-Rule" id="MF_00407"/>
    </source>
</evidence>
<evidence type="ECO:0000256" key="8">
    <source>
        <dbReference type="ARBA" id="ARBA00022840"/>
    </source>
</evidence>
<accession>H5SFF7</accession>
<feature type="binding site" evidence="14">
    <location>
        <position position="340"/>
    </location>
    <ligand>
        <name>ATP</name>
        <dbReference type="ChEBI" id="CHEBI:30616"/>
    </ligand>
</feature>
<sequence length="582" mass="66057">MRFARLVDYFERLEATTKRLEMFDILSDLFRDVEAEEIAPVVYLLEEQLAPPFRGIEIGMAEKLVLRAIAKATGVEEGRVTTLYKKLGDPGLVVERLLEQKKEASARGKLTVLAVYTRLMEIAEQTGEGSVERKIQGLSDLLAEAGPKEARYIARFVMGRLRLGIGDPTILDALSKAVAGDRSLRPELERAYNLCSDLGLVARTLREQGLDGIRAFRVRVGHPIRMALAERLPTAEEIIRRLGRCAVEVKIDGFRCQVHKQGNTVEIFSRNLERTTPMFPDIVEGVRQQVAAREAIFEGEAVAVNEETGEIYPFQVTVQRKRKHGVAEMAREYPLVLYAFDLLYSDGVDYTPEPYERRREALERMIRPGDRLKLAEMIITDDPKVVERFFEESIERGLEGIVAKRLDAPYQAGARGFHWIKLKRSYKGELSDTLDVVLIGYFHGRGSRARLGIGALLGAVYDEESDTFKTIAKIGSGLSEEEWVRIRELLDRSRVSHRPARVDSLIEPDVWVEPRYVVTVLADEITKSPVHTCGKRDDEPGYALRFPRVVGWIREDKRPEDANTVREVLEMYEMQKRVKLAG</sequence>
<feature type="binding site" evidence="14">
    <location>
        <position position="300"/>
    </location>
    <ligand>
        <name>ATP</name>
        <dbReference type="ChEBI" id="CHEBI:30616"/>
    </ligand>
</feature>
<dbReference type="GO" id="GO:0051301">
    <property type="term" value="P:cell division"/>
    <property type="evidence" value="ECO:0007669"/>
    <property type="project" value="UniProtKB-KW"/>
</dbReference>
<dbReference type="GO" id="GO:0003910">
    <property type="term" value="F:DNA ligase (ATP) activity"/>
    <property type="evidence" value="ECO:0007669"/>
    <property type="project" value="UniProtKB-UniRule"/>
</dbReference>
<dbReference type="GO" id="GO:0003677">
    <property type="term" value="F:DNA binding"/>
    <property type="evidence" value="ECO:0007669"/>
    <property type="project" value="InterPro"/>
</dbReference>
<evidence type="ECO:0000256" key="3">
    <source>
        <dbReference type="ARBA" id="ARBA00022618"/>
    </source>
</evidence>
<dbReference type="AlphaFoldDB" id="H5SFF7"/>
<dbReference type="SUPFAM" id="SSF50249">
    <property type="entry name" value="Nucleic acid-binding proteins"/>
    <property type="match status" value="1"/>
</dbReference>
<dbReference type="InterPro" id="IPR016059">
    <property type="entry name" value="DNA_ligase_ATP-dep_CS"/>
</dbReference>
<dbReference type="PANTHER" id="PTHR45674">
    <property type="entry name" value="DNA LIGASE 1/3 FAMILY MEMBER"/>
    <property type="match status" value="1"/>
</dbReference>
<evidence type="ECO:0000259" key="16">
    <source>
        <dbReference type="PROSITE" id="PS50160"/>
    </source>
</evidence>
<dbReference type="Gene3D" id="3.30.470.30">
    <property type="entry name" value="DNA ligase/mRNA capping enzyme"/>
    <property type="match status" value="1"/>
</dbReference>
<dbReference type="FunFam" id="1.10.3260.10:FF:000007">
    <property type="entry name" value="DNA ligase"/>
    <property type="match status" value="1"/>
</dbReference>
<feature type="binding site" evidence="14">
    <location>
        <position position="421"/>
    </location>
    <ligand>
        <name>ATP</name>
        <dbReference type="ChEBI" id="CHEBI:30616"/>
    </ligand>
</feature>
<dbReference type="SUPFAM" id="SSF56091">
    <property type="entry name" value="DNA ligase/mRNA capping enzyme, catalytic domain"/>
    <property type="match status" value="1"/>
</dbReference>
<evidence type="ECO:0000256" key="5">
    <source>
        <dbReference type="ARBA" id="ARBA00022723"/>
    </source>
</evidence>
<comment type="catalytic activity">
    <reaction evidence="13 14">
        <text>ATP + (deoxyribonucleotide)n-3'-hydroxyl + 5'-phospho-(deoxyribonucleotide)m = (deoxyribonucleotide)n+m + AMP + diphosphate.</text>
        <dbReference type="EC" id="6.5.1.1"/>
    </reaction>
</comment>
<keyword evidence="7 14" id="KW-0227">DNA damage</keyword>
<dbReference type="InterPro" id="IPR012310">
    <property type="entry name" value="DNA_ligase_ATP-dep_cent"/>
</dbReference>
<evidence type="ECO:0000256" key="2">
    <source>
        <dbReference type="ARBA" id="ARBA00022598"/>
    </source>
</evidence>
<comment type="cofactor">
    <cofactor evidence="14">
        <name>Mg(2+)</name>
        <dbReference type="ChEBI" id="CHEBI:18420"/>
    </cofactor>
</comment>
<dbReference type="GO" id="GO:0005524">
    <property type="term" value="F:ATP binding"/>
    <property type="evidence" value="ECO:0007669"/>
    <property type="project" value="UniProtKB-UniRule"/>
</dbReference>
<dbReference type="SUPFAM" id="SSF117018">
    <property type="entry name" value="ATP-dependent DNA ligase DNA-binding domain"/>
    <property type="match status" value="1"/>
</dbReference>
<feature type="binding site" evidence="14">
    <location>
        <position position="415"/>
    </location>
    <ligand>
        <name>ATP</name>
        <dbReference type="ChEBI" id="CHEBI:30616"/>
    </ligand>
</feature>
<dbReference type="HAMAP" id="MF_00407">
    <property type="entry name" value="DNA_ligase"/>
    <property type="match status" value="1"/>
</dbReference>
<dbReference type="Pfam" id="PF04675">
    <property type="entry name" value="DNA_ligase_A_N"/>
    <property type="match status" value="1"/>
</dbReference>
<dbReference type="InterPro" id="IPR022865">
    <property type="entry name" value="DNA_ligae_ATP-dep_bac/arc"/>
</dbReference>
<dbReference type="GO" id="GO:0071897">
    <property type="term" value="P:DNA biosynthetic process"/>
    <property type="evidence" value="ECO:0007669"/>
    <property type="project" value="InterPro"/>
</dbReference>
<dbReference type="EC" id="6.5.1.1" evidence="14"/>
<comment type="similarity">
    <text evidence="1 14 15">Belongs to the ATP-dependent DNA ligase family.</text>
</comment>
<dbReference type="InterPro" id="IPR000977">
    <property type="entry name" value="DNA_ligase_ATP-dep"/>
</dbReference>
<feature type="binding site" evidence="14">
    <location>
        <position position="270"/>
    </location>
    <ligand>
        <name>ATP</name>
        <dbReference type="ChEBI" id="CHEBI:30616"/>
    </ligand>
</feature>
<feature type="domain" description="ATP-dependent DNA ligase family profile" evidence="16">
    <location>
        <begin position="328"/>
        <end position="461"/>
    </location>
</feature>
<dbReference type="GO" id="GO:0006273">
    <property type="term" value="P:lagging strand elongation"/>
    <property type="evidence" value="ECO:0007669"/>
    <property type="project" value="TreeGrafter"/>
</dbReference>
<gene>
    <name evidence="14" type="primary">lig</name>
    <name evidence="17" type="ORF">HGMM_F21E04C31</name>
</gene>
<organism evidence="17">
    <name type="scientific">uncultured Acidobacteriota bacterium</name>
    <dbReference type="NCBI Taxonomy" id="171953"/>
    <lineage>
        <taxon>Bacteria</taxon>
        <taxon>Pseudomonadati</taxon>
        <taxon>Acidobacteriota</taxon>
        <taxon>environmental samples</taxon>
    </lineage>
</organism>
<feature type="active site" description="N6-AMP-lysine intermediate" evidence="14">
    <location>
        <position position="250"/>
    </location>
</feature>
<dbReference type="Gene3D" id="2.40.50.140">
    <property type="entry name" value="Nucleic acid-binding proteins"/>
    <property type="match status" value="1"/>
</dbReference>
<reference evidence="17" key="2">
    <citation type="journal article" date="2012" name="PLoS ONE">
        <title>A Deeply Branching Thermophilic Bacterium with an Ancient Acetyl-CoA Pathway Dominates a Subsurface Ecosystem.</title>
        <authorList>
            <person name="Takami H."/>
            <person name="Noguchi H."/>
            <person name="Takaki Y."/>
            <person name="Uchiyama I."/>
            <person name="Toyoda A."/>
            <person name="Nishi S."/>
            <person name="Chee G.-J."/>
            <person name="Arai W."/>
            <person name="Nunoura T."/>
            <person name="Itoh T."/>
            <person name="Hattori M."/>
            <person name="Takai K."/>
        </authorList>
    </citation>
    <scope>NUCLEOTIDE SEQUENCE</scope>
</reference>
<evidence type="ECO:0000256" key="10">
    <source>
        <dbReference type="ARBA" id="ARBA00023172"/>
    </source>
</evidence>
<dbReference type="CDD" id="cd07901">
    <property type="entry name" value="Adenylation_DNA_ligase_Arch_LigB"/>
    <property type="match status" value="1"/>
</dbReference>
<keyword evidence="11 14" id="KW-0234">DNA repair</keyword>
<reference evidence="17" key="1">
    <citation type="journal article" date="2005" name="Environ. Microbiol.">
        <title>Genetic and functional properties of uncultivated thermophilic crenarchaeotes from a subsurface gold mine as revealed by analysis of genome fragments.</title>
        <authorList>
            <person name="Nunoura T."/>
            <person name="Hirayama H."/>
            <person name="Takami H."/>
            <person name="Oida H."/>
            <person name="Nishi S."/>
            <person name="Shimamura S."/>
            <person name="Suzuki Y."/>
            <person name="Inagaki F."/>
            <person name="Takai K."/>
            <person name="Nealson K.H."/>
            <person name="Horikoshi K."/>
        </authorList>
    </citation>
    <scope>NUCLEOTIDE SEQUENCE</scope>
</reference>
<dbReference type="Pfam" id="PF01068">
    <property type="entry name" value="DNA_ligase_A_M"/>
    <property type="match status" value="1"/>
</dbReference>
<dbReference type="EMBL" id="AP011702">
    <property type="protein sequence ID" value="BAL54893.1"/>
    <property type="molecule type" value="Genomic_DNA"/>
</dbReference>
<evidence type="ECO:0000256" key="15">
    <source>
        <dbReference type="RuleBase" id="RU004196"/>
    </source>
</evidence>
<keyword evidence="5 14" id="KW-0479">Metal-binding</keyword>
<dbReference type="PANTHER" id="PTHR45674:SF4">
    <property type="entry name" value="DNA LIGASE 1"/>
    <property type="match status" value="1"/>
</dbReference>
<dbReference type="InterPro" id="IPR012309">
    <property type="entry name" value="DNA_ligase_ATP-dep_C"/>
</dbReference>
<evidence type="ECO:0000256" key="7">
    <source>
        <dbReference type="ARBA" id="ARBA00022763"/>
    </source>
</evidence>
<keyword evidence="3 14" id="KW-0132">Cell division</keyword>